<dbReference type="CDD" id="cd00609">
    <property type="entry name" value="AAT_like"/>
    <property type="match status" value="1"/>
</dbReference>
<dbReference type="FunFam" id="3.40.640.10:FF:000053">
    <property type="entry name" value="Aminotransferase, class I"/>
    <property type="match status" value="1"/>
</dbReference>
<dbReference type="InterPro" id="IPR015421">
    <property type="entry name" value="PyrdxlP-dep_Trfase_major"/>
</dbReference>
<gene>
    <name evidence="8" type="ordered locus">Bpet4860</name>
</gene>
<dbReference type="PANTHER" id="PTHR42790">
    <property type="entry name" value="AMINOTRANSFERASE"/>
    <property type="match status" value="1"/>
</dbReference>
<keyword evidence="4 8" id="KW-0032">Aminotransferase</keyword>
<evidence type="ECO:0000313" key="8">
    <source>
        <dbReference type="EMBL" id="CAP45212.1"/>
    </source>
</evidence>
<comment type="similarity">
    <text evidence="2">Belongs to the class-I pyridoxal-phosphate-dependent aminotransferase family.</text>
</comment>
<dbReference type="Gene3D" id="3.90.1150.10">
    <property type="entry name" value="Aspartate Aminotransferase, domain 1"/>
    <property type="match status" value="1"/>
</dbReference>
<evidence type="ECO:0000256" key="1">
    <source>
        <dbReference type="ARBA" id="ARBA00001933"/>
    </source>
</evidence>
<dbReference type="Pfam" id="PF00155">
    <property type="entry name" value="Aminotran_1_2"/>
    <property type="match status" value="1"/>
</dbReference>
<evidence type="ECO:0000256" key="6">
    <source>
        <dbReference type="ARBA" id="ARBA00022898"/>
    </source>
</evidence>
<dbReference type="GO" id="GO:0030170">
    <property type="term" value="F:pyridoxal phosphate binding"/>
    <property type="evidence" value="ECO:0007669"/>
    <property type="project" value="InterPro"/>
</dbReference>
<keyword evidence="5 8" id="KW-0808">Transferase</keyword>
<dbReference type="KEGG" id="bpt:Bpet4860"/>
<protein>
    <submittedName>
        <fullName evidence="8">Aminotransferase</fullName>
        <ecNumber evidence="8">2.6.1.44</ecNumber>
    </submittedName>
</protein>
<comment type="cofactor">
    <cofactor evidence="1">
        <name>pyridoxal 5'-phosphate</name>
        <dbReference type="ChEBI" id="CHEBI:597326"/>
    </cofactor>
</comment>
<dbReference type="Gene3D" id="3.40.640.10">
    <property type="entry name" value="Type I PLP-dependent aspartate aminotransferase-like (Major domain)"/>
    <property type="match status" value="1"/>
</dbReference>
<dbReference type="AlphaFoldDB" id="A9IHG3"/>
<accession>A9IHG3</accession>
<name>A9IHG3_BORPD</name>
<dbReference type="InterPro" id="IPR015422">
    <property type="entry name" value="PyrdxlP-dep_Trfase_small"/>
</dbReference>
<keyword evidence="6" id="KW-0663">Pyridoxal phosphate</keyword>
<comment type="subunit">
    <text evidence="3">Homodimer.</text>
</comment>
<evidence type="ECO:0000256" key="4">
    <source>
        <dbReference type="ARBA" id="ARBA00022576"/>
    </source>
</evidence>
<dbReference type="eggNOG" id="COG1167">
    <property type="taxonomic scope" value="Bacteria"/>
</dbReference>
<feature type="domain" description="Aminotransferase class I/classII large" evidence="7">
    <location>
        <begin position="61"/>
        <end position="402"/>
    </location>
</feature>
<proteinExistence type="inferred from homology"/>
<evidence type="ECO:0000256" key="3">
    <source>
        <dbReference type="ARBA" id="ARBA00011738"/>
    </source>
</evidence>
<dbReference type="GO" id="GO:1901605">
    <property type="term" value="P:alpha-amino acid metabolic process"/>
    <property type="evidence" value="ECO:0007669"/>
    <property type="project" value="TreeGrafter"/>
</dbReference>
<sequence>MFALFSVLSSRSPSMDKPFEPVCAFSERAKQLTSSAIREILKVTERPEVISFAGGLPAPGGFPVEVVRAAFDKVLATNGRAALQYGPTEGYAPLRQWVADDLNRAGANVAPDQILIVSGSQQALDLLGKVLIDEGSKILVEDPSYLGALQSFSLYQPQYVPVPTDDGGLIPEAITPELAAGARFLYALPNFQNPTGRTLNLARRKALVQQAAQLGLPIIEDDPYGELRYAGEPQPGLLALAGECGANVIRLGTFSKVLAPGLRLGYIAAHRSIIDKLVQAKQATDLHTPTLTQMAVYEVVKDGFLEQHLPTVREIYRAQGRCMLEAIEREFPDTVSWTRPEGGMFLWVTLPEHIDSAQLLTQAVAQNVAFVPGAPFYAGKPRANTLRLSFATVPEERIRAGIAILGKLIKQYA</sequence>
<evidence type="ECO:0000259" key="7">
    <source>
        <dbReference type="Pfam" id="PF00155"/>
    </source>
</evidence>
<evidence type="ECO:0000313" key="9">
    <source>
        <dbReference type="Proteomes" id="UP000001225"/>
    </source>
</evidence>
<dbReference type="Proteomes" id="UP000001225">
    <property type="component" value="Chromosome"/>
</dbReference>
<dbReference type="InterPro" id="IPR004839">
    <property type="entry name" value="Aminotransferase_I/II_large"/>
</dbReference>
<evidence type="ECO:0000256" key="2">
    <source>
        <dbReference type="ARBA" id="ARBA00007441"/>
    </source>
</evidence>
<keyword evidence="9" id="KW-1185">Reference proteome</keyword>
<dbReference type="InterPro" id="IPR050859">
    <property type="entry name" value="Class-I_PLP-dep_aminotransf"/>
</dbReference>
<dbReference type="EC" id="2.6.1.44" evidence="8"/>
<dbReference type="GO" id="GO:0008453">
    <property type="term" value="F:alanine-glyoxylate transaminase activity"/>
    <property type="evidence" value="ECO:0007669"/>
    <property type="project" value="UniProtKB-EC"/>
</dbReference>
<dbReference type="EMBL" id="AM902716">
    <property type="protein sequence ID" value="CAP45212.1"/>
    <property type="molecule type" value="Genomic_DNA"/>
</dbReference>
<evidence type="ECO:0000256" key="5">
    <source>
        <dbReference type="ARBA" id="ARBA00022679"/>
    </source>
</evidence>
<organism evidence="8 9">
    <name type="scientific">Bordetella petrii (strain ATCC BAA-461 / DSM 12804 / CCUG 43448 / CIP 107267 / Se-1111R)</name>
    <dbReference type="NCBI Taxonomy" id="340100"/>
    <lineage>
        <taxon>Bacteria</taxon>
        <taxon>Pseudomonadati</taxon>
        <taxon>Pseudomonadota</taxon>
        <taxon>Betaproteobacteria</taxon>
        <taxon>Burkholderiales</taxon>
        <taxon>Alcaligenaceae</taxon>
        <taxon>Bordetella</taxon>
    </lineage>
</organism>
<dbReference type="STRING" id="94624.Bpet4860"/>
<dbReference type="PANTHER" id="PTHR42790:SF19">
    <property type="entry name" value="KYNURENINE_ALPHA-AMINOADIPATE AMINOTRANSFERASE, MITOCHONDRIAL"/>
    <property type="match status" value="1"/>
</dbReference>
<dbReference type="InterPro" id="IPR015424">
    <property type="entry name" value="PyrdxlP-dep_Trfase"/>
</dbReference>
<reference evidence="8 9" key="1">
    <citation type="journal article" date="2008" name="BMC Genomics">
        <title>The missing link: Bordetella petrii is endowed with both the metabolic versatility of environmental bacteria and virulence traits of pathogenic Bordetellae.</title>
        <authorList>
            <person name="Gross R."/>
            <person name="Guzman C.A."/>
            <person name="Sebaihia M."/>
            <person name="Martins Dos Santos V.A."/>
            <person name="Pieper D.H."/>
            <person name="Koebnik R."/>
            <person name="Lechner M."/>
            <person name="Bartels D."/>
            <person name="Buhrmester J."/>
            <person name="Choudhuri J.V."/>
            <person name="Ebensen T."/>
            <person name="Gaigalat L."/>
            <person name="Herrmann S."/>
            <person name="Khachane A.N."/>
            <person name="Larisch C."/>
            <person name="Link S."/>
            <person name="Linke B."/>
            <person name="Meyer F."/>
            <person name="Mormann S."/>
            <person name="Nakunst D."/>
            <person name="Rueckert C."/>
            <person name="Schneiker-Bekel S."/>
            <person name="Schulze K."/>
            <person name="Vorhoelter F.J."/>
            <person name="Yevsa T."/>
            <person name="Engle J.T."/>
            <person name="Goldman W.E."/>
            <person name="Puehler A."/>
            <person name="Goebel U.B."/>
            <person name="Goesmann A."/>
            <person name="Bloecker H."/>
            <person name="Kaiser O."/>
            <person name="Martinez-Arias R."/>
        </authorList>
    </citation>
    <scope>NUCLEOTIDE SEQUENCE [LARGE SCALE GENOMIC DNA]</scope>
    <source>
        <strain evidence="9">ATCC BAA-461 / DSM 12804 / CCUG 43448 / CIP 107267 / Se-1111R</strain>
    </source>
</reference>
<dbReference type="SUPFAM" id="SSF53383">
    <property type="entry name" value="PLP-dependent transferases"/>
    <property type="match status" value="1"/>
</dbReference>